<dbReference type="GeneID" id="101853817"/>
<keyword evidence="4" id="KW-1185">Reference proteome</keyword>
<reference evidence="5" key="1">
    <citation type="submission" date="2025-08" db="UniProtKB">
        <authorList>
            <consortium name="RefSeq"/>
        </authorList>
    </citation>
    <scope>IDENTIFICATION</scope>
</reference>
<comment type="pathway">
    <text evidence="3">Protein modification; protein glycosylation.</text>
</comment>
<keyword evidence="3" id="KW-1133">Transmembrane helix</keyword>
<comment type="similarity">
    <text evidence="3">Belongs to the glycosyltransferase 11 family.</text>
</comment>
<feature type="transmembrane region" description="Helical" evidence="3">
    <location>
        <begin position="335"/>
        <end position="359"/>
    </location>
</feature>
<evidence type="ECO:0000256" key="3">
    <source>
        <dbReference type="RuleBase" id="RU363129"/>
    </source>
</evidence>
<dbReference type="RefSeq" id="XP_005107806.1">
    <property type="nucleotide sequence ID" value="XM_005107749.3"/>
</dbReference>
<keyword evidence="3" id="KW-0333">Golgi apparatus</keyword>
<keyword evidence="3" id="KW-0325">Glycoprotein</keyword>
<dbReference type="PANTHER" id="PTHR11927:SF9">
    <property type="entry name" value="L-FUCOSYLTRANSFERASE"/>
    <property type="match status" value="1"/>
</dbReference>
<sequence length="362" mass="42124">MCRHGFRRLRTQKLAVLKVFFCILVLCYLLWTYWRNVVLFVRFVSQPEYRECVHRRRNYELEGRTDPLYVTLAIHGRLGNWMYGYASLIGIARANGYTPYLSPSHPLNTYFVLSNKRDEPAECLRVVYDDRPCAYNPEFMNLPNGNVSIEGYIQSWKYFKLVEHEVRKEFQLSGDFKTRVLKQFSKLVEVYIREGRTIISIHVRRGDVLKPEARKLGFCHAPKSYFDKAMKHMLDKFPHSAFLVMSDDIPWCQENLNPPKVEGKPVPIVFSPGYSMGTDFGMLTVCNHSIVSVGTFGWWGAWLANGHVVYYKDFPLPGTKIDYETVKEDFFPEHWVAISSCVTVTISHSLMCLLLVFAFRCC</sequence>
<dbReference type="PANTHER" id="PTHR11927">
    <property type="entry name" value="GALACTOSIDE 2-L-FUCOSYLTRANSFERASE"/>
    <property type="match status" value="1"/>
</dbReference>
<keyword evidence="2 3" id="KW-0808">Transferase</keyword>
<comment type="caution">
    <text evidence="3">Lacks conserved residue(s) required for the propagation of feature annotation.</text>
</comment>
<proteinExistence type="inferred from homology"/>
<evidence type="ECO:0000256" key="1">
    <source>
        <dbReference type="ARBA" id="ARBA00022676"/>
    </source>
</evidence>
<organism evidence="4 5">
    <name type="scientific">Aplysia californica</name>
    <name type="common">California sea hare</name>
    <dbReference type="NCBI Taxonomy" id="6500"/>
    <lineage>
        <taxon>Eukaryota</taxon>
        <taxon>Metazoa</taxon>
        <taxon>Spiralia</taxon>
        <taxon>Lophotrochozoa</taxon>
        <taxon>Mollusca</taxon>
        <taxon>Gastropoda</taxon>
        <taxon>Heterobranchia</taxon>
        <taxon>Euthyneura</taxon>
        <taxon>Tectipleura</taxon>
        <taxon>Aplysiida</taxon>
        <taxon>Aplysioidea</taxon>
        <taxon>Aplysiidae</taxon>
        <taxon>Aplysia</taxon>
    </lineage>
</organism>
<feature type="transmembrane region" description="Helical" evidence="3">
    <location>
        <begin position="15"/>
        <end position="34"/>
    </location>
</feature>
<comment type="subcellular location">
    <subcellularLocation>
        <location evidence="3">Golgi apparatus</location>
        <location evidence="3">Golgi stack membrane</location>
        <topology evidence="3">Single-pass type II membrane protein</topology>
    </subcellularLocation>
</comment>
<keyword evidence="3" id="KW-0472">Membrane</keyword>
<keyword evidence="1 3" id="KW-0328">Glycosyltransferase</keyword>
<keyword evidence="3" id="KW-0735">Signal-anchor</keyword>
<dbReference type="Proteomes" id="UP000694888">
    <property type="component" value="Unplaced"/>
</dbReference>
<dbReference type="Pfam" id="PF01531">
    <property type="entry name" value="Glyco_transf_11"/>
    <property type="match status" value="1"/>
</dbReference>
<keyword evidence="3" id="KW-0812">Transmembrane</keyword>
<protein>
    <recommendedName>
        <fullName evidence="3">L-Fucosyltransferase</fullName>
        <ecNumber evidence="3">2.4.1.-</ecNumber>
    </recommendedName>
</protein>
<dbReference type="CDD" id="cd11301">
    <property type="entry name" value="Fut1_Fut2_like"/>
    <property type="match status" value="1"/>
</dbReference>
<gene>
    <name evidence="5" type="primary">LOC101853817</name>
</gene>
<evidence type="ECO:0000313" key="4">
    <source>
        <dbReference type="Proteomes" id="UP000694888"/>
    </source>
</evidence>
<evidence type="ECO:0000313" key="5">
    <source>
        <dbReference type="RefSeq" id="XP_005107806.1"/>
    </source>
</evidence>
<name>A0ABM0K3C4_APLCA</name>
<dbReference type="EC" id="2.4.1.-" evidence="3"/>
<accession>A0ABM0K3C4</accession>
<evidence type="ECO:0000256" key="2">
    <source>
        <dbReference type="ARBA" id="ARBA00022679"/>
    </source>
</evidence>
<dbReference type="InterPro" id="IPR002516">
    <property type="entry name" value="Glyco_trans_11"/>
</dbReference>